<dbReference type="PANTHER" id="PTHR13950">
    <property type="entry name" value="RABCONNECTIN-RELATED"/>
    <property type="match status" value="1"/>
</dbReference>
<keyword evidence="4" id="KW-1185">Reference proteome</keyword>
<dbReference type="GO" id="GO:0007035">
    <property type="term" value="P:vacuolar acidification"/>
    <property type="evidence" value="ECO:0007669"/>
    <property type="project" value="TreeGrafter"/>
</dbReference>
<proteinExistence type="predicted"/>
<evidence type="ECO:0000313" key="4">
    <source>
        <dbReference type="Proteomes" id="UP000250043"/>
    </source>
</evidence>
<reference evidence="3 4" key="1">
    <citation type="submission" date="2016-07" db="EMBL/GenBank/DDBJ databases">
        <title>Draft genome of the white-rot fungus Obba rivulosa 3A-2.</title>
        <authorList>
            <consortium name="DOE Joint Genome Institute"/>
            <person name="Miettinen O."/>
            <person name="Riley R."/>
            <person name="Acob R."/>
            <person name="Barry K."/>
            <person name="Cullen D."/>
            <person name="De Vries R."/>
            <person name="Hainaut M."/>
            <person name="Hatakka A."/>
            <person name="Henrissat B."/>
            <person name="Hilden K."/>
            <person name="Kuo R."/>
            <person name="Labutti K."/>
            <person name="Lipzen A."/>
            <person name="Makela M.R."/>
            <person name="Sandor L."/>
            <person name="Spatafora J.W."/>
            <person name="Grigoriev I.V."/>
            <person name="Hibbett D.S."/>
        </authorList>
    </citation>
    <scope>NUCLEOTIDE SEQUENCE [LARGE SCALE GENOMIC DNA]</scope>
    <source>
        <strain evidence="3 4">3A-2</strain>
    </source>
</reference>
<accession>A0A8E2J6N3</accession>
<evidence type="ECO:0000256" key="1">
    <source>
        <dbReference type="SAM" id="MobiDB-lite"/>
    </source>
</evidence>
<dbReference type="InterPro" id="IPR022033">
    <property type="entry name" value="Rav1p_C"/>
</dbReference>
<dbReference type="Gene3D" id="2.130.10.10">
    <property type="entry name" value="YVTN repeat-like/Quinoprotein amine dehydrogenase"/>
    <property type="match status" value="1"/>
</dbReference>
<dbReference type="InterPro" id="IPR052208">
    <property type="entry name" value="DmX-like/RAVE_component"/>
</dbReference>
<feature type="compositionally biased region" description="Polar residues" evidence="1">
    <location>
        <begin position="1327"/>
        <end position="1338"/>
    </location>
</feature>
<dbReference type="Proteomes" id="UP000250043">
    <property type="component" value="Unassembled WGS sequence"/>
</dbReference>
<dbReference type="SUPFAM" id="SSF50978">
    <property type="entry name" value="WD40 repeat-like"/>
    <property type="match status" value="1"/>
</dbReference>
<dbReference type="InterPro" id="IPR015943">
    <property type="entry name" value="WD40/YVTN_repeat-like_dom_sf"/>
</dbReference>
<name>A0A8E2J6N3_9APHY</name>
<feature type="region of interest" description="Disordered" evidence="1">
    <location>
        <begin position="1321"/>
        <end position="1345"/>
    </location>
</feature>
<gene>
    <name evidence="3" type="ORF">OBBRIDRAFT_719103</name>
</gene>
<evidence type="ECO:0000313" key="3">
    <source>
        <dbReference type="EMBL" id="OCH96047.1"/>
    </source>
</evidence>
<feature type="domain" description="RAVE complex protein Rav1 C-terminal" evidence="2">
    <location>
        <begin position="629"/>
        <end position="1266"/>
    </location>
</feature>
<dbReference type="PANTHER" id="PTHR13950:SF9">
    <property type="entry name" value="RABCONNECTIN-3A"/>
    <property type="match status" value="1"/>
</dbReference>
<dbReference type="InterPro" id="IPR036322">
    <property type="entry name" value="WD40_repeat_dom_sf"/>
</dbReference>
<dbReference type="EMBL" id="KV722332">
    <property type="protein sequence ID" value="OCH96047.1"/>
    <property type="molecule type" value="Genomic_DNA"/>
</dbReference>
<sequence>MLKLLQSYTGSSPSDFQYLALPHETLLLYPSADSIVLLNPRTLAFVRALAFWEAFPSTRGLSDPVQCLAVEPGMKLVVASLGSRVAAWCLADVNHDSWRLHSTLLRPQDERVTALDCRSGLLAVGTQSSLSVYTLILENDLPTWSQKWSIPVLSSARVRFSPSLELMCANALNDNIVRIYLTTSGRQTQTIPHPRPLTDLTWRTLQVSNRDALALYTTTRDGTLRVFLSVLDTPNRLQLHAVLDGCSALPLSYGRTASSIFPLDRGILDVVSVENDADDARLRRIQEIKDNGWDLFLRVLSDGAVVIQAVANIDRRPPTLLNSFTLLHSPPGLFQVPPTCLRVLPPPKADVNSRPSDLILVASSPLASYSLAPLSFFDARENGLRQLASLGSGLKCQRMLPSRIGRKTGTEDTLGFEESKSTILCFVRTADGEAVGVLRENGEVETWCMHPSGQELIGVGRWESGSMPHEICVIYSPVSGLLTLHTTTSVSTAPTLSVPPLSALFSLPSPLSENESSSDVGSTELLAVMGVTVTHNMMLFTISLPSSSSSPSFPSITLRNTTSLPLHAPPAVILPVDPMAWSDPYGGYGTLEAENARDILISVSDEGDLAFWAYRPSERPTLGSTSKRREQAAVQWQCTGKVHTGRRNLRKVACSSAKKTVLVVPHAEGEELTIWDSKESAFASGLEYRQVLPEPINDLDWTATPDGQSILAIGFSHRVELLCQQRMTYFDNTPGWGVCWRIDFNRIMPHGISDSIWLGRGSLLAGIGSFMFLFGQPAHGDDKAADRDEESLFEHVARHNGPLDDYHPQMLLQCLLWEKIELVKRIVVNLAQNVESGLDVHEWSHLSIEDFLQKDDAVRTSMVQHKPKYSALFSIPETRDEPEDDAFSPSLVRRLLDHLEDKPLPHLTPNEHATLLVLIQTTLEIQEQRRALDANGLRYLISMRVFYILNQRVSEPSTPASSGAPIVRLPRRTRLRYRDMIWASHSESQELLLSASAACNGKMCWPDARALGVFIWLNSVETMKAHMETLARNQFMAGDARDPTACSLFYFALGKHKLVHGLWRQAAWHKEQAVMLKFLGNDFSQSRWRTAALKNAFALLSKRRFEYAAAFFLLGGSLKDAVNVCVRNLKDFQLAVALARVVEQGDEGPVMKGILNDTVVPIAFKEGNRWLASWAFWLLHRRDLAVRILVTPLQDVARVLDLQIMEIGDPHYDDPSLALLFSELRSKTLQAAKGTSEISGRIEFNFVLQIARVFCRMGCHVLALDLVRSWSFIRPSIPSRRAELLTNGSSSPALSRFVLEPIMRRHSSIMIDMDLLSAPPTRKASPAPTQVNGTSASNKDTKDDGDLVARKAGLGSLMKSAKQDVQVPEFDMNAFF</sequence>
<protein>
    <submittedName>
        <fullName evidence="3">WD repeat-containing protein</fullName>
    </submittedName>
</protein>
<organism evidence="3 4">
    <name type="scientific">Obba rivulosa</name>
    <dbReference type="NCBI Taxonomy" id="1052685"/>
    <lineage>
        <taxon>Eukaryota</taxon>
        <taxon>Fungi</taxon>
        <taxon>Dikarya</taxon>
        <taxon>Basidiomycota</taxon>
        <taxon>Agaricomycotina</taxon>
        <taxon>Agaricomycetes</taxon>
        <taxon>Polyporales</taxon>
        <taxon>Gelatoporiaceae</taxon>
        <taxon>Obba</taxon>
    </lineage>
</organism>
<dbReference type="GO" id="GO:0043291">
    <property type="term" value="C:RAVE complex"/>
    <property type="evidence" value="ECO:0007669"/>
    <property type="project" value="TreeGrafter"/>
</dbReference>
<dbReference type="Pfam" id="PF12234">
    <property type="entry name" value="Rav1p_C"/>
    <property type="match status" value="1"/>
</dbReference>
<dbReference type="OrthoDB" id="342131at2759"/>
<evidence type="ECO:0000259" key="2">
    <source>
        <dbReference type="Pfam" id="PF12234"/>
    </source>
</evidence>